<keyword evidence="2" id="KW-0813">Transport</keyword>
<dbReference type="SUPFAM" id="SSF55724">
    <property type="entry name" value="Mog1p/PsbP-like"/>
    <property type="match status" value="1"/>
</dbReference>
<dbReference type="EMBL" id="PEKT03000007">
    <property type="protein sequence ID" value="KAK8438302.1"/>
    <property type="molecule type" value="Genomic_DNA"/>
</dbReference>
<dbReference type="EMBL" id="PEKT02000006">
    <property type="protein sequence ID" value="PIS54597.1"/>
    <property type="molecule type" value="Genomic_DNA"/>
</dbReference>
<keyword evidence="3" id="KW-0653">Protein transport</keyword>
<sequence>MTKLYGGAIKCDLPETAIDVSDFREVPDTQEVFILERPDGLDRSIIIDLLEMVNADSLPEIITIHLEDILEGPPLFIAPLESSKTLVGDFDVYFFLIKPPATKQETEKNKLFMFLGLIRLNENKTDVLLTFNVPLSIGEVSAEVFYREVEGINHEESELSLCYQQLKHWATSFEVQDWALFK</sequence>
<dbReference type="VEuPathDB" id="FungiDB:CJJ09_005461"/>
<dbReference type="AlphaFoldDB" id="A0A2H0ZVA1"/>
<dbReference type="PANTHER" id="PTHR15837:SF0">
    <property type="entry name" value="RAN GUANINE NUCLEOTIDE RELEASE FACTOR"/>
    <property type="match status" value="1"/>
</dbReference>
<dbReference type="GO" id="GO:0006606">
    <property type="term" value="P:protein import into nucleus"/>
    <property type="evidence" value="ECO:0007669"/>
    <property type="project" value="EnsemblFungi"/>
</dbReference>
<dbReference type="VEuPathDB" id="FungiDB:CJJ07_004777"/>
<evidence type="ECO:0000313" key="5">
    <source>
        <dbReference type="EMBL" id="PIS54597.1"/>
    </source>
</evidence>
<reference evidence="4 6" key="3">
    <citation type="journal article" date="2018" name="Nat. Commun.">
        <title>Genomic insights into multidrug-resistance, mating and virulence in Candida auris and related emerging species.</title>
        <authorList>
            <person name="Munoz J.F."/>
            <person name="Gade L."/>
            <person name="Chow N.A."/>
            <person name="Loparev V.N."/>
            <person name="Juieng P."/>
            <person name="Berkow E.L."/>
            <person name="Farrer R.A."/>
            <person name="Litvintseva A.P."/>
            <person name="Cuomo C.A."/>
        </authorList>
    </citation>
    <scope>GENOME REANNOTATION</scope>
    <source>
        <strain evidence="4 6">B8441</strain>
    </source>
</reference>
<protein>
    <submittedName>
        <fullName evidence="5">Uncharacterized protein</fullName>
    </submittedName>
</protein>
<dbReference type="GO" id="GO:0005085">
    <property type="term" value="F:guanyl-nucleotide exchange factor activity"/>
    <property type="evidence" value="ECO:0007669"/>
    <property type="project" value="TreeGrafter"/>
</dbReference>
<dbReference type="Gene3D" id="3.40.1000.10">
    <property type="entry name" value="Mog1/PsbP, alpha/beta/alpha sandwich"/>
    <property type="match status" value="1"/>
</dbReference>
<dbReference type="InterPro" id="IPR007681">
    <property type="entry name" value="Mog1"/>
</dbReference>
<dbReference type="VEuPathDB" id="FungiDB:QG37_05952"/>
<evidence type="ECO:0000256" key="3">
    <source>
        <dbReference type="ARBA" id="ARBA00022927"/>
    </source>
</evidence>
<dbReference type="Pfam" id="PF04603">
    <property type="entry name" value="Mog1"/>
    <property type="match status" value="1"/>
</dbReference>
<reference evidence="4" key="4">
    <citation type="submission" date="2024-03" db="EMBL/GenBank/DDBJ databases">
        <title>Improved genome assembly of Candida auris strain B8441 and annotation of B11205.</title>
        <authorList>
            <person name="Cauldron N.C."/>
            <person name="Shea T."/>
            <person name="Cuomo C.A."/>
        </authorList>
    </citation>
    <scope>NUCLEOTIDE SEQUENCE</scope>
    <source>
        <strain evidence="4">B8441</strain>
    </source>
</reference>
<dbReference type="STRING" id="498019.A0A2H0ZVA1"/>
<accession>A0A2H0ZVA1</accession>
<comment type="similarity">
    <text evidence="1">Belongs to the MOG1 family.</text>
</comment>
<evidence type="ECO:0000256" key="1">
    <source>
        <dbReference type="ARBA" id="ARBA00010307"/>
    </source>
</evidence>
<name>A0A2H0ZVA1_CANAR</name>
<dbReference type="VEuPathDB" id="FungiDB:CJI96_0004929"/>
<organism evidence="5">
    <name type="scientific">Candidozyma auris</name>
    <name type="common">Yeast</name>
    <name type="synonym">Candida auris</name>
    <dbReference type="NCBI Taxonomy" id="498019"/>
    <lineage>
        <taxon>Eukaryota</taxon>
        <taxon>Fungi</taxon>
        <taxon>Dikarya</taxon>
        <taxon>Ascomycota</taxon>
        <taxon>Saccharomycotina</taxon>
        <taxon>Pichiomycetes</taxon>
        <taxon>Metschnikowiaceae</taxon>
        <taxon>Candidozyma</taxon>
    </lineage>
</organism>
<dbReference type="Proteomes" id="UP000230249">
    <property type="component" value="Unassembled WGS sequence"/>
</dbReference>
<dbReference type="VEuPathDB" id="FungiDB:CJI97_001918"/>
<reference evidence="5 6" key="1">
    <citation type="journal article" date="2017" name="Clin. Infect. Dis.">
        <title>Simultaneous emergence of multidrug-resistant Candida auris on 3 continents confirmed by whole-genome sequencing and epidemiological analyses.</title>
        <authorList>
            <person name="Lockhart S.R."/>
            <person name="Etienne K.A."/>
            <person name="Vallabhaneni S."/>
            <person name="Farooqi J."/>
            <person name="Chowdhary A."/>
            <person name="Govender N.P."/>
            <person name="Colombo A.L."/>
            <person name="Calvo B."/>
            <person name="Cuomo C.A."/>
            <person name="Desjardins C.A."/>
            <person name="Berkow E.L."/>
            <person name="Castanheira M."/>
            <person name="Magobo R.E."/>
            <person name="Jabeen K."/>
            <person name="Asghar R.J."/>
            <person name="Meis J.F."/>
            <person name="Jackson B."/>
            <person name="Chiller T."/>
            <person name="Litvintseva A.P."/>
        </authorList>
    </citation>
    <scope>NUCLEOTIDE SEQUENCE [LARGE SCALE GENOMIC DNA]</scope>
    <source>
        <strain evidence="5 6">B8441</strain>
    </source>
</reference>
<reference evidence="5" key="2">
    <citation type="submission" date="2017-11" db="EMBL/GenBank/DDBJ databases">
        <title>Candida auris genome assembly and annotation.</title>
        <authorList>
            <person name="Munoz J.F."/>
            <person name="Gade L.G."/>
            <person name="Chow N.A."/>
            <person name="Litvintseva A.P."/>
            <person name="Loparev V.N."/>
            <person name="Cuomo C.A."/>
        </authorList>
    </citation>
    <scope>NUCLEOTIDE SEQUENCE</scope>
    <source>
        <strain evidence="5">B8441</strain>
    </source>
</reference>
<keyword evidence="6" id="KW-1185">Reference proteome</keyword>
<dbReference type="InterPro" id="IPR016123">
    <property type="entry name" value="Mog1/PsbP_a/b/a-sand"/>
</dbReference>
<evidence type="ECO:0000313" key="4">
    <source>
        <dbReference type="EMBL" id="KAK8438302.1"/>
    </source>
</evidence>
<dbReference type="GO" id="GO:0031267">
    <property type="term" value="F:small GTPase binding"/>
    <property type="evidence" value="ECO:0007669"/>
    <property type="project" value="EnsemblFungi"/>
</dbReference>
<dbReference type="VEuPathDB" id="FungiDB:B9J08_002373"/>
<proteinExistence type="inferred from homology"/>
<dbReference type="OMA" id="DVSHIRQ"/>
<dbReference type="GO" id="GO:0005634">
    <property type="term" value="C:nucleus"/>
    <property type="evidence" value="ECO:0007669"/>
    <property type="project" value="EnsemblFungi"/>
</dbReference>
<evidence type="ECO:0000313" key="6">
    <source>
        <dbReference type="Proteomes" id="UP000230249"/>
    </source>
</evidence>
<comment type="caution">
    <text evidence="5">The sequence shown here is derived from an EMBL/GenBank/DDBJ whole genome shotgun (WGS) entry which is preliminary data.</text>
</comment>
<gene>
    <name evidence="5" type="ORF">B9J08_002373</name>
    <name evidence="4" type="ORF">B9J08_05383</name>
</gene>
<evidence type="ECO:0000256" key="2">
    <source>
        <dbReference type="ARBA" id="ARBA00022448"/>
    </source>
</evidence>
<dbReference type="PANTHER" id="PTHR15837">
    <property type="entry name" value="RAN GUANINE NUCLEOTIDE RELEASE FACTOR"/>
    <property type="match status" value="1"/>
</dbReference>